<dbReference type="InterPro" id="IPR023616">
    <property type="entry name" value="Cyt_c_oxase-like_su1_dom"/>
</dbReference>
<dbReference type="STRING" id="882086.SacxiDRAFT_3853"/>
<comment type="subcellular location">
    <subcellularLocation>
        <location evidence="1">Membrane</location>
        <topology evidence="1">Multi-pass membrane protein</topology>
    </subcellularLocation>
</comment>
<keyword evidence="8" id="KW-0813">Transport</keyword>
<feature type="transmembrane region" description="Helical" evidence="9">
    <location>
        <begin position="190"/>
        <end position="220"/>
    </location>
</feature>
<evidence type="ECO:0000256" key="5">
    <source>
        <dbReference type="ARBA" id="ARBA00022989"/>
    </source>
</evidence>
<dbReference type="Proteomes" id="UP000004691">
    <property type="component" value="Unassembled WGS sequence"/>
</dbReference>
<dbReference type="GO" id="GO:0015990">
    <property type="term" value="P:electron transport coupled proton transport"/>
    <property type="evidence" value="ECO:0007669"/>
    <property type="project" value="TreeGrafter"/>
</dbReference>
<feature type="transmembrane region" description="Helical" evidence="9">
    <location>
        <begin position="110"/>
        <end position="131"/>
    </location>
</feature>
<evidence type="ECO:0000256" key="2">
    <source>
        <dbReference type="ARBA" id="ARBA00022660"/>
    </source>
</evidence>
<sequence>MTATTVEAVPSPRPWLTTTDHKRIAVLTAGTALVLLFIMGALALTMRAQLARPDQSLVDNDTYNQLFTMHGSGMIYLVVTPIALAMGLYLVPLQVGSPTVAAPRTTMLGYWLYVLGALAVLSGFLTAGGAAKEGWTAYTPLSSAQFSPGVGTDLWIAGNFASSLGMILIGGTVLWTALLKRAPGMTMLRLPVFTWSMVATNLMVLAAFPSLLIALGLLALGRMSPQVFSDNIFNIGYQHLFWFYGHPVVYVMFFPFLGAVAEVLATFAGRRFFGYRATVLSLLAFAALSMSVWGHHLFTTGQAANDYYSLTSIMLLVPAGIEYFSMLATVVGAKLRFAVPMLFALAFVPQFLIGGLTGIMVATPALDYQMHDSYFVVAHFHYTLFAGSLFGLFAGFYFWFPKVTGAMLGTVLGHVHFWLLLVGTNLTFVPMFFLGLDGMPRRVATYLPQDGFGTLNLLSSVGSWIVGLGMVAFAVNIVVSLARRRGRAAPNDPWHAHTLEWATSSPPPPLNFDAAHPLPSVRSFAPLLDQRHDRAEGRRTREPA</sequence>
<dbReference type="GO" id="GO:0009060">
    <property type="term" value="P:aerobic respiration"/>
    <property type="evidence" value="ECO:0007669"/>
    <property type="project" value="InterPro"/>
</dbReference>
<evidence type="ECO:0000256" key="7">
    <source>
        <dbReference type="ARBA" id="ARBA00025218"/>
    </source>
</evidence>
<gene>
    <name evidence="11" type="ORF">SacxiDRAFT_3853</name>
</gene>
<dbReference type="EMBL" id="JH636049">
    <property type="protein sequence ID" value="EID56045.1"/>
    <property type="molecule type" value="Genomic_DNA"/>
</dbReference>
<feature type="transmembrane region" description="Helical" evidence="9">
    <location>
        <begin position="24"/>
        <end position="46"/>
    </location>
</feature>
<name>I0V7E2_9PSEU</name>
<evidence type="ECO:0000313" key="11">
    <source>
        <dbReference type="EMBL" id="EID56045.1"/>
    </source>
</evidence>
<dbReference type="OrthoDB" id="3926074at2"/>
<feature type="transmembrane region" description="Helical" evidence="9">
    <location>
        <begin position="337"/>
        <end position="360"/>
    </location>
</feature>
<dbReference type="PANTHER" id="PTHR10422">
    <property type="entry name" value="CYTOCHROME C OXIDASE SUBUNIT 1"/>
    <property type="match status" value="1"/>
</dbReference>
<dbReference type="PROSITE" id="PS00077">
    <property type="entry name" value="COX1_CUB"/>
    <property type="match status" value="1"/>
</dbReference>
<dbReference type="InterPro" id="IPR000883">
    <property type="entry name" value="Cyt_C_Oxase_1"/>
</dbReference>
<keyword evidence="12" id="KW-1185">Reference proteome</keyword>
<feature type="transmembrane region" description="Helical" evidence="9">
    <location>
        <begin position="412"/>
        <end position="435"/>
    </location>
</feature>
<dbReference type="InterPro" id="IPR036927">
    <property type="entry name" value="Cyt_c_oxase-like_su1_sf"/>
</dbReference>
<keyword evidence="3 8" id="KW-0812">Transmembrane</keyword>
<keyword evidence="2 8" id="KW-0679">Respiratory chain</keyword>
<keyword evidence="8" id="KW-0408">Iron</keyword>
<evidence type="ECO:0000256" key="4">
    <source>
        <dbReference type="ARBA" id="ARBA00022982"/>
    </source>
</evidence>
<feature type="transmembrane region" description="Helical" evidence="9">
    <location>
        <begin position="307"/>
        <end position="325"/>
    </location>
</feature>
<evidence type="ECO:0000256" key="9">
    <source>
        <dbReference type="SAM" id="Phobius"/>
    </source>
</evidence>
<dbReference type="SUPFAM" id="SSF81442">
    <property type="entry name" value="Cytochrome c oxidase subunit I-like"/>
    <property type="match status" value="1"/>
</dbReference>
<feature type="transmembrane region" description="Helical" evidence="9">
    <location>
        <begin position="66"/>
        <end position="90"/>
    </location>
</feature>
<keyword evidence="4 8" id="KW-0249">Electron transport</keyword>
<organism evidence="11 12">
    <name type="scientific">Saccharomonospora xinjiangensis XJ-54</name>
    <dbReference type="NCBI Taxonomy" id="882086"/>
    <lineage>
        <taxon>Bacteria</taxon>
        <taxon>Bacillati</taxon>
        <taxon>Actinomycetota</taxon>
        <taxon>Actinomycetes</taxon>
        <taxon>Pseudonocardiales</taxon>
        <taxon>Pseudonocardiaceae</taxon>
        <taxon>Saccharomonospora</taxon>
    </lineage>
</organism>
<dbReference type="HOGENOM" id="CLU_011899_7_3_11"/>
<comment type="similarity">
    <text evidence="8">Belongs to the heme-copper respiratory oxidase family.</text>
</comment>
<keyword evidence="8" id="KW-0349">Heme</keyword>
<dbReference type="Gene3D" id="1.20.210.10">
    <property type="entry name" value="Cytochrome c oxidase-like, subunit I domain"/>
    <property type="match status" value="1"/>
</dbReference>
<feature type="transmembrane region" description="Helical" evidence="9">
    <location>
        <begin position="240"/>
        <end position="261"/>
    </location>
</feature>
<feature type="transmembrane region" description="Helical" evidence="9">
    <location>
        <begin position="455"/>
        <end position="479"/>
    </location>
</feature>
<dbReference type="PROSITE" id="PS50855">
    <property type="entry name" value="COX1"/>
    <property type="match status" value="1"/>
</dbReference>
<feature type="domain" description="Cytochrome oxidase subunit I profile" evidence="10">
    <location>
        <begin position="15"/>
        <end position="522"/>
    </location>
</feature>
<dbReference type="RefSeq" id="WP_006240267.1">
    <property type="nucleotide sequence ID" value="NZ_JH636049.1"/>
</dbReference>
<feature type="transmembrane region" description="Helical" evidence="9">
    <location>
        <begin position="273"/>
        <end position="295"/>
    </location>
</feature>
<feature type="transmembrane region" description="Helical" evidence="9">
    <location>
        <begin position="380"/>
        <end position="400"/>
    </location>
</feature>
<feature type="transmembrane region" description="Helical" evidence="9">
    <location>
        <begin position="154"/>
        <end position="178"/>
    </location>
</feature>
<dbReference type="Pfam" id="PF00115">
    <property type="entry name" value="COX1"/>
    <property type="match status" value="1"/>
</dbReference>
<evidence type="ECO:0000259" key="10">
    <source>
        <dbReference type="PROSITE" id="PS50855"/>
    </source>
</evidence>
<dbReference type="GO" id="GO:0004129">
    <property type="term" value="F:cytochrome-c oxidase activity"/>
    <property type="evidence" value="ECO:0007669"/>
    <property type="project" value="InterPro"/>
</dbReference>
<dbReference type="GO" id="GO:0016020">
    <property type="term" value="C:membrane"/>
    <property type="evidence" value="ECO:0007669"/>
    <property type="project" value="UniProtKB-SubCell"/>
</dbReference>
<dbReference type="GO" id="GO:0022904">
    <property type="term" value="P:respiratory electron transport chain"/>
    <property type="evidence" value="ECO:0007669"/>
    <property type="project" value="TreeGrafter"/>
</dbReference>
<dbReference type="PANTHER" id="PTHR10422:SF18">
    <property type="entry name" value="CYTOCHROME C OXIDASE SUBUNIT 1"/>
    <property type="match status" value="1"/>
</dbReference>
<keyword evidence="8" id="KW-0479">Metal-binding</keyword>
<comment type="function">
    <text evidence="7">Cytochrome c oxidase is the component of the respiratory chain that catalyzes the reduction of oxygen to water. Subunits 1-3 form the functional core of the enzyme complex. CO I is the catalytic subunit of the enzyme. Electrons originating in cytochrome c are transferred via the copper A center of subunit 2 and heme A of subunit 1 to the bimetallic center formed by heme A3 and copper B.</text>
</comment>
<dbReference type="GO" id="GO:0020037">
    <property type="term" value="F:heme binding"/>
    <property type="evidence" value="ECO:0007669"/>
    <property type="project" value="InterPro"/>
</dbReference>
<keyword evidence="6 9" id="KW-0472">Membrane</keyword>
<evidence type="ECO:0000256" key="6">
    <source>
        <dbReference type="ARBA" id="ARBA00023136"/>
    </source>
</evidence>
<dbReference type="AlphaFoldDB" id="I0V7E2"/>
<evidence type="ECO:0000256" key="1">
    <source>
        <dbReference type="ARBA" id="ARBA00004141"/>
    </source>
</evidence>
<dbReference type="InterPro" id="IPR023615">
    <property type="entry name" value="Cyt_c_Oxase_su1_BS"/>
</dbReference>
<evidence type="ECO:0000256" key="8">
    <source>
        <dbReference type="RuleBase" id="RU000370"/>
    </source>
</evidence>
<reference evidence="11 12" key="1">
    <citation type="submission" date="2012-01" db="EMBL/GenBank/DDBJ databases">
        <title>Improved High-Quality Draft sequence of Saccharomonospora xinjiangensis XJ-54.</title>
        <authorList>
            <consortium name="US DOE Joint Genome Institute"/>
            <person name="Lucas S."/>
            <person name="Han J."/>
            <person name="Lapidus A."/>
            <person name="Cheng J.-F."/>
            <person name="Goodwin L."/>
            <person name="Pitluck S."/>
            <person name="Peters L."/>
            <person name="Mikhailova N."/>
            <person name="Teshima H."/>
            <person name="Detter J.C."/>
            <person name="Han C."/>
            <person name="Tapia R."/>
            <person name="Land M."/>
            <person name="Hauser L."/>
            <person name="Kyrpides N."/>
            <person name="Ivanova N."/>
            <person name="Pagani I."/>
            <person name="Brambilla E.-M."/>
            <person name="Klenk H.-P."/>
            <person name="Woyke T."/>
        </authorList>
    </citation>
    <scope>NUCLEOTIDE SEQUENCE [LARGE SCALE GENOMIC DNA]</scope>
    <source>
        <strain evidence="11 12">XJ-54</strain>
    </source>
</reference>
<proteinExistence type="inferred from homology"/>
<keyword evidence="5 9" id="KW-1133">Transmembrane helix</keyword>
<accession>I0V7E2</accession>
<dbReference type="PRINTS" id="PR01165">
    <property type="entry name" value="CYCOXIDASEI"/>
</dbReference>
<protein>
    <submittedName>
        <fullName evidence="11">Heme/copper-type cytochrome/quinol oxidase, subunit 1</fullName>
    </submittedName>
</protein>
<evidence type="ECO:0000313" key="12">
    <source>
        <dbReference type="Proteomes" id="UP000004691"/>
    </source>
</evidence>
<dbReference type="eggNOG" id="COG0843">
    <property type="taxonomic scope" value="Bacteria"/>
</dbReference>
<evidence type="ECO:0000256" key="3">
    <source>
        <dbReference type="ARBA" id="ARBA00022692"/>
    </source>
</evidence>